<dbReference type="GO" id="GO:0000162">
    <property type="term" value="P:L-tryptophan biosynthetic process"/>
    <property type="evidence" value="ECO:0007669"/>
    <property type="project" value="TreeGrafter"/>
</dbReference>
<evidence type="ECO:0000256" key="4">
    <source>
        <dbReference type="ARBA" id="ARBA00023235"/>
    </source>
</evidence>
<dbReference type="OrthoDB" id="9807749at2"/>
<evidence type="ECO:0000256" key="5">
    <source>
        <dbReference type="ARBA" id="ARBA00029440"/>
    </source>
</evidence>
<name>A0A1H0TAA4_9BACT</name>
<dbReference type="RefSeq" id="WP_092224245.1">
    <property type="nucleotide sequence ID" value="NZ_FNJI01000023.1"/>
</dbReference>
<evidence type="ECO:0000256" key="2">
    <source>
        <dbReference type="ARBA" id="ARBA00022605"/>
    </source>
</evidence>
<protein>
    <submittedName>
        <fullName evidence="7">1-(5-phosphoribosyl)-5-[(5-phosphoribosylamino)methylideneamino] imidazole-4-carboxamide isomerase</fullName>
    </submittedName>
</protein>
<gene>
    <name evidence="7" type="ORF">SAMN05660330_02986</name>
</gene>
<dbReference type="EMBL" id="FNJI01000023">
    <property type="protein sequence ID" value="SDP50957.1"/>
    <property type="molecule type" value="Genomic_DNA"/>
</dbReference>
<dbReference type="InterPro" id="IPR006062">
    <property type="entry name" value="His_biosynth"/>
</dbReference>
<accession>A0A1H0TAA4</accession>
<dbReference type="PANTHER" id="PTHR43090">
    <property type="entry name" value="1-(5-PHOSPHORIBOSYL)-5-[(5-PHOSPHORIBOSYLAMINO)METHYLIDENEAMINO] IMIDAZOLE-4-CARBOXAMIDE ISOMERASE"/>
    <property type="match status" value="1"/>
</dbReference>
<dbReference type="GO" id="GO:0000105">
    <property type="term" value="P:L-histidine biosynthetic process"/>
    <property type="evidence" value="ECO:0007669"/>
    <property type="project" value="UniProtKB-KW"/>
</dbReference>
<evidence type="ECO:0000313" key="7">
    <source>
        <dbReference type="EMBL" id="SDP50957.1"/>
    </source>
</evidence>
<comment type="pathway">
    <text evidence="5">Amino-acid biosynthesis.</text>
</comment>
<organism evidence="7 8">
    <name type="scientific">Desulforhopalus singaporensis</name>
    <dbReference type="NCBI Taxonomy" id="91360"/>
    <lineage>
        <taxon>Bacteria</taxon>
        <taxon>Pseudomonadati</taxon>
        <taxon>Thermodesulfobacteriota</taxon>
        <taxon>Desulfobulbia</taxon>
        <taxon>Desulfobulbales</taxon>
        <taxon>Desulfocapsaceae</taxon>
        <taxon>Desulforhopalus</taxon>
    </lineage>
</organism>
<dbReference type="STRING" id="91360.SAMN05660330_02986"/>
<dbReference type="NCBIfam" id="TIGR02129">
    <property type="entry name" value="hisA_euk"/>
    <property type="match status" value="1"/>
</dbReference>
<reference evidence="7 8" key="1">
    <citation type="submission" date="2016-10" db="EMBL/GenBank/DDBJ databases">
        <authorList>
            <person name="de Groot N.N."/>
        </authorList>
    </citation>
    <scope>NUCLEOTIDE SEQUENCE [LARGE SCALE GENOMIC DNA]</scope>
    <source>
        <strain evidence="7 8">DSM 12130</strain>
    </source>
</reference>
<dbReference type="GO" id="GO:0005737">
    <property type="term" value="C:cytoplasm"/>
    <property type="evidence" value="ECO:0007669"/>
    <property type="project" value="TreeGrafter"/>
</dbReference>
<dbReference type="CDD" id="cd04723">
    <property type="entry name" value="HisA_HisF"/>
    <property type="match status" value="1"/>
</dbReference>
<evidence type="ECO:0000256" key="6">
    <source>
        <dbReference type="RuleBase" id="RU003657"/>
    </source>
</evidence>
<keyword evidence="8" id="KW-1185">Reference proteome</keyword>
<dbReference type="Gene3D" id="3.20.20.70">
    <property type="entry name" value="Aldolase class I"/>
    <property type="match status" value="1"/>
</dbReference>
<dbReference type="SUPFAM" id="SSF51366">
    <property type="entry name" value="Ribulose-phoshate binding barrel"/>
    <property type="match status" value="1"/>
</dbReference>
<comment type="similarity">
    <text evidence="1 6">Belongs to the HisA/HisF family.</text>
</comment>
<evidence type="ECO:0000256" key="1">
    <source>
        <dbReference type="ARBA" id="ARBA00009667"/>
    </source>
</evidence>
<sequence>MKFRPCIDLHDGVVKQIVGSTLSDSVPQRITTNFIAEKPPAWFAGLYRDDNLTGGHIIKLGVGNDRAALEALGAWPGGMQLGGGVTAENAAYWIDNGASHVIVTSYVFRDGKVDMDRLAELVRSVGSERLVLDLSCRKKGDSYYIVTDRWQKFTKVRITPEILRSLGKFCAEFLIHAADVEGKCSGIEADIVALLGESSPVPATYAGGISGFDDLELIRDKGEGKIDFTVGSALDIFGGTLLCYRDTVEFCKNL</sequence>
<dbReference type="PANTHER" id="PTHR43090:SF2">
    <property type="entry name" value="1-(5-PHOSPHORIBOSYL)-5-[(5-PHOSPHORIBOSYLAMINO)METHYLIDENEAMINO] IMIDAZOLE-4-CARBOXAMIDE ISOMERASE"/>
    <property type="match status" value="1"/>
</dbReference>
<dbReference type="InterPro" id="IPR011858">
    <property type="entry name" value="His6/HISN3"/>
</dbReference>
<dbReference type="InterPro" id="IPR044524">
    <property type="entry name" value="Isoase_HisA-like"/>
</dbReference>
<dbReference type="GO" id="GO:0003949">
    <property type="term" value="F:1-(5-phosphoribosyl)-5-[(5-phosphoribosylamino)methylideneamino]imidazole-4-carboxamide isomerase activity"/>
    <property type="evidence" value="ECO:0007669"/>
    <property type="project" value="InterPro"/>
</dbReference>
<proteinExistence type="inferred from homology"/>
<dbReference type="InterPro" id="IPR013785">
    <property type="entry name" value="Aldolase_TIM"/>
</dbReference>
<evidence type="ECO:0000313" key="8">
    <source>
        <dbReference type="Proteomes" id="UP000199073"/>
    </source>
</evidence>
<dbReference type="AlphaFoldDB" id="A0A1H0TAA4"/>
<dbReference type="FunFam" id="3.20.20.70:FF:000110">
    <property type="entry name" value="1-(5-phosphoribosyl)-5-[(5-phosphoribosylamino)methylideneamino] imidazole-4-carboxamide isomerase, chloroplastic"/>
    <property type="match status" value="1"/>
</dbReference>
<keyword evidence="2 6" id="KW-0028">Amino-acid biosynthesis</keyword>
<keyword evidence="4 7" id="KW-0413">Isomerase</keyword>
<dbReference type="Proteomes" id="UP000199073">
    <property type="component" value="Unassembled WGS sequence"/>
</dbReference>
<dbReference type="InterPro" id="IPR011060">
    <property type="entry name" value="RibuloseP-bd_barrel"/>
</dbReference>
<evidence type="ECO:0000256" key="3">
    <source>
        <dbReference type="ARBA" id="ARBA00023102"/>
    </source>
</evidence>
<dbReference type="Pfam" id="PF00977">
    <property type="entry name" value="His_biosynth"/>
    <property type="match status" value="1"/>
</dbReference>
<keyword evidence="3 6" id="KW-0368">Histidine biosynthesis</keyword>